<organism evidence="12 13">
    <name type="scientific">Sporomusa malonica</name>
    <dbReference type="NCBI Taxonomy" id="112901"/>
    <lineage>
        <taxon>Bacteria</taxon>
        <taxon>Bacillati</taxon>
        <taxon>Bacillota</taxon>
        <taxon>Negativicutes</taxon>
        <taxon>Selenomonadales</taxon>
        <taxon>Sporomusaceae</taxon>
        <taxon>Sporomusa</taxon>
    </lineage>
</organism>
<evidence type="ECO:0000313" key="12">
    <source>
        <dbReference type="EMBL" id="SMC92052.1"/>
    </source>
</evidence>
<dbReference type="InterPro" id="IPR003661">
    <property type="entry name" value="HisK_dim/P_dom"/>
</dbReference>
<dbReference type="InterPro" id="IPR018771">
    <property type="entry name" value="PocR_dom"/>
</dbReference>
<dbReference type="PANTHER" id="PTHR43065:SF46">
    <property type="entry name" value="C4-DICARBOXYLATE TRANSPORT SENSOR PROTEIN DCTB"/>
    <property type="match status" value="1"/>
</dbReference>
<dbReference type="CDD" id="cd00075">
    <property type="entry name" value="HATPase"/>
    <property type="match status" value="1"/>
</dbReference>
<reference evidence="12 13" key="1">
    <citation type="submission" date="2017-04" db="EMBL/GenBank/DDBJ databases">
        <authorList>
            <person name="Afonso C.L."/>
            <person name="Miller P.J."/>
            <person name="Scott M.A."/>
            <person name="Spackman E."/>
            <person name="Goraichik I."/>
            <person name="Dimitrov K.M."/>
            <person name="Suarez D.L."/>
            <person name="Swayne D.E."/>
        </authorList>
    </citation>
    <scope>NUCLEOTIDE SEQUENCE [LARGE SCALE GENOMIC DNA]</scope>
    <source>
        <strain evidence="12 13">DSM 5090</strain>
    </source>
</reference>
<dbReference type="Proteomes" id="UP000192738">
    <property type="component" value="Unassembled WGS sequence"/>
</dbReference>
<accession>A0A1W2D4M7</accession>
<evidence type="ECO:0000256" key="5">
    <source>
        <dbReference type="ARBA" id="ARBA00022741"/>
    </source>
</evidence>
<protein>
    <recommendedName>
        <fullName evidence="2">histidine kinase</fullName>
        <ecNumber evidence="2">2.7.13.3</ecNumber>
    </recommendedName>
</protein>
<dbReference type="InterPro" id="IPR036097">
    <property type="entry name" value="HisK_dim/P_sf"/>
</dbReference>
<sequence>MNYKFTDLIDIAKLQSLMEAFFKISNIPTGILDDEGNVLVAVGWRDICRQFHRQCPASERVCRESDNCIKDFIGQAGSYTSYTCTNGLIEAAAPVIIAGHHLATIMQGQFFWENPDIDYFRKQAQRYGFDEKKYLDALDQVPIYSKDKLDSIMKFNIELAAILTELGLKRLQEIELQAKQREESDLQLFWIFDSIPNIAIQSWDASGKVLYWNKFSEQLYGYTTEEAIGKHISQLFIDESSDCVLKKIWDRVHSTKKLYGPEEIELKGRDGVQRVVYSTIFPIKLSRGSEFVCMDVDVTEQRKIQKEMMRLDRLHLVGEMAASIGHEVRNPLTTVRGYLQILHRKPEFDEYAERFEVMIEEIDRANQIITEFLSLARNKLVDKQMQCLNRVISPLMPLINADAVKNNVVINFSLGNIPEILLDTKEIRQLLLNFVRNGIEAMPKGGVLNVATSQERSEVILKVTDNGEGIPKQVLEKLGTPFVSTKDQGTGLGLAVSYSIAQRHQAKIEITSGDCGTTATIRFPIPVHH</sequence>
<dbReference type="GO" id="GO:0005524">
    <property type="term" value="F:ATP binding"/>
    <property type="evidence" value="ECO:0007669"/>
    <property type="project" value="UniProtKB-KW"/>
</dbReference>
<dbReference type="Pfam" id="PF13426">
    <property type="entry name" value="PAS_9"/>
    <property type="match status" value="1"/>
</dbReference>
<dbReference type="PROSITE" id="PS50113">
    <property type="entry name" value="PAC"/>
    <property type="match status" value="1"/>
</dbReference>
<evidence type="ECO:0000259" key="11">
    <source>
        <dbReference type="PROSITE" id="PS50113"/>
    </source>
</evidence>
<dbReference type="PROSITE" id="PS50109">
    <property type="entry name" value="HIS_KIN"/>
    <property type="match status" value="1"/>
</dbReference>
<dbReference type="Gene3D" id="1.10.287.130">
    <property type="match status" value="1"/>
</dbReference>
<dbReference type="RefSeq" id="WP_084576758.1">
    <property type="nucleotide sequence ID" value="NZ_CP155572.1"/>
</dbReference>
<evidence type="ECO:0000259" key="10">
    <source>
        <dbReference type="PROSITE" id="PS50112"/>
    </source>
</evidence>
<dbReference type="AlphaFoldDB" id="A0A1W2D4M7"/>
<evidence type="ECO:0000256" key="1">
    <source>
        <dbReference type="ARBA" id="ARBA00000085"/>
    </source>
</evidence>
<evidence type="ECO:0000259" key="9">
    <source>
        <dbReference type="PROSITE" id="PS50109"/>
    </source>
</evidence>
<evidence type="ECO:0000256" key="7">
    <source>
        <dbReference type="ARBA" id="ARBA00022840"/>
    </source>
</evidence>
<evidence type="ECO:0000256" key="6">
    <source>
        <dbReference type="ARBA" id="ARBA00022777"/>
    </source>
</evidence>
<dbReference type="OrthoDB" id="9796100at2"/>
<evidence type="ECO:0000313" key="13">
    <source>
        <dbReference type="Proteomes" id="UP000192738"/>
    </source>
</evidence>
<dbReference type="EMBL" id="FWXI01000013">
    <property type="protein sequence ID" value="SMC92052.1"/>
    <property type="molecule type" value="Genomic_DNA"/>
</dbReference>
<dbReference type="SUPFAM" id="SSF55874">
    <property type="entry name" value="ATPase domain of HSP90 chaperone/DNA topoisomerase II/histidine kinase"/>
    <property type="match status" value="1"/>
</dbReference>
<dbReference type="SUPFAM" id="SSF47384">
    <property type="entry name" value="Homodimeric domain of signal transducing histidine kinase"/>
    <property type="match status" value="1"/>
</dbReference>
<feature type="domain" description="PAS" evidence="10">
    <location>
        <begin position="204"/>
        <end position="255"/>
    </location>
</feature>
<dbReference type="SMART" id="SM00091">
    <property type="entry name" value="PAS"/>
    <property type="match status" value="1"/>
</dbReference>
<evidence type="ECO:0000256" key="3">
    <source>
        <dbReference type="ARBA" id="ARBA00022553"/>
    </source>
</evidence>
<dbReference type="NCBIfam" id="TIGR00229">
    <property type="entry name" value="sensory_box"/>
    <property type="match status" value="1"/>
</dbReference>
<dbReference type="Pfam" id="PF10114">
    <property type="entry name" value="PocR"/>
    <property type="match status" value="1"/>
</dbReference>
<dbReference type="Gene3D" id="3.30.450.20">
    <property type="entry name" value="PAS domain"/>
    <property type="match status" value="1"/>
</dbReference>
<dbReference type="InterPro" id="IPR036890">
    <property type="entry name" value="HATPase_C_sf"/>
</dbReference>
<dbReference type="CDD" id="cd00130">
    <property type="entry name" value="PAS"/>
    <property type="match status" value="1"/>
</dbReference>
<dbReference type="Pfam" id="PF02518">
    <property type="entry name" value="HATPase_c"/>
    <property type="match status" value="1"/>
</dbReference>
<dbReference type="EC" id="2.7.13.3" evidence="2"/>
<evidence type="ECO:0000256" key="2">
    <source>
        <dbReference type="ARBA" id="ARBA00012438"/>
    </source>
</evidence>
<dbReference type="InterPro" id="IPR000014">
    <property type="entry name" value="PAS"/>
</dbReference>
<dbReference type="PANTHER" id="PTHR43065">
    <property type="entry name" value="SENSOR HISTIDINE KINASE"/>
    <property type="match status" value="1"/>
</dbReference>
<keyword evidence="7" id="KW-0067">ATP-binding</keyword>
<dbReference type="InterPro" id="IPR005467">
    <property type="entry name" value="His_kinase_dom"/>
</dbReference>
<dbReference type="PRINTS" id="PR00344">
    <property type="entry name" value="BCTRLSENSOR"/>
</dbReference>
<feature type="domain" description="Histidine kinase" evidence="9">
    <location>
        <begin position="323"/>
        <end position="527"/>
    </location>
</feature>
<keyword evidence="6" id="KW-0418">Kinase</keyword>
<proteinExistence type="predicted"/>
<dbReference type="GO" id="GO:0000155">
    <property type="term" value="F:phosphorelay sensor kinase activity"/>
    <property type="evidence" value="ECO:0007669"/>
    <property type="project" value="InterPro"/>
</dbReference>
<keyword evidence="5" id="KW-0547">Nucleotide-binding</keyword>
<name>A0A1W2D4M7_9FIRM</name>
<dbReference type="STRING" id="112901.SAMN04488500_11384"/>
<keyword evidence="3" id="KW-0597">Phosphoprotein</keyword>
<dbReference type="InterPro" id="IPR004358">
    <property type="entry name" value="Sig_transdc_His_kin-like_C"/>
</dbReference>
<dbReference type="InterPro" id="IPR000700">
    <property type="entry name" value="PAS-assoc_C"/>
</dbReference>
<keyword evidence="4" id="KW-0808">Transferase</keyword>
<keyword evidence="13" id="KW-1185">Reference proteome</keyword>
<dbReference type="PROSITE" id="PS50112">
    <property type="entry name" value="PAS"/>
    <property type="match status" value="1"/>
</dbReference>
<gene>
    <name evidence="12" type="ORF">SAMN04488500_11384</name>
</gene>
<dbReference type="Pfam" id="PF00512">
    <property type="entry name" value="HisKA"/>
    <property type="match status" value="1"/>
</dbReference>
<dbReference type="SMART" id="SM00388">
    <property type="entry name" value="HisKA"/>
    <property type="match status" value="1"/>
</dbReference>
<dbReference type="SUPFAM" id="SSF55785">
    <property type="entry name" value="PYP-like sensor domain (PAS domain)"/>
    <property type="match status" value="1"/>
</dbReference>
<dbReference type="InterPro" id="IPR003594">
    <property type="entry name" value="HATPase_dom"/>
</dbReference>
<dbReference type="SMART" id="SM00387">
    <property type="entry name" value="HATPase_c"/>
    <property type="match status" value="1"/>
</dbReference>
<comment type="catalytic activity">
    <reaction evidence="1">
        <text>ATP + protein L-histidine = ADP + protein N-phospho-L-histidine.</text>
        <dbReference type="EC" id="2.7.13.3"/>
    </reaction>
</comment>
<evidence type="ECO:0000256" key="8">
    <source>
        <dbReference type="ARBA" id="ARBA00023012"/>
    </source>
</evidence>
<keyword evidence="8" id="KW-0902">Two-component regulatory system</keyword>
<dbReference type="InterPro" id="IPR035965">
    <property type="entry name" value="PAS-like_dom_sf"/>
</dbReference>
<dbReference type="Gene3D" id="3.30.565.10">
    <property type="entry name" value="Histidine kinase-like ATPase, C-terminal domain"/>
    <property type="match status" value="1"/>
</dbReference>
<feature type="domain" description="PAC" evidence="11">
    <location>
        <begin position="260"/>
        <end position="310"/>
    </location>
</feature>
<evidence type="ECO:0000256" key="4">
    <source>
        <dbReference type="ARBA" id="ARBA00022679"/>
    </source>
</evidence>
<dbReference type="CDD" id="cd00082">
    <property type="entry name" value="HisKA"/>
    <property type="match status" value="1"/>
</dbReference>